<proteinExistence type="predicted"/>
<evidence type="ECO:0000256" key="2">
    <source>
        <dbReference type="ARBA" id="ARBA00023125"/>
    </source>
</evidence>
<dbReference type="SMART" id="SM00895">
    <property type="entry name" value="FCD"/>
    <property type="match status" value="1"/>
</dbReference>
<gene>
    <name evidence="5" type="ORF">R7226_03505</name>
</gene>
<evidence type="ECO:0000256" key="3">
    <source>
        <dbReference type="ARBA" id="ARBA00023163"/>
    </source>
</evidence>
<dbReference type="Pfam" id="PF07729">
    <property type="entry name" value="FCD"/>
    <property type="match status" value="1"/>
</dbReference>
<keyword evidence="3" id="KW-0804">Transcription</keyword>
<reference evidence="6" key="1">
    <citation type="submission" date="2023-07" db="EMBL/GenBank/DDBJ databases">
        <title>Conexibacter stalactiti sp. nov., isolated from stalactites in a lava cave and emended description of the genus Conexibacter.</title>
        <authorList>
            <person name="Lee S.D."/>
        </authorList>
    </citation>
    <scope>NUCLEOTIDE SEQUENCE [LARGE SCALE GENOMIC DNA]</scope>
    <source>
        <strain evidence="6">KCTC 39840</strain>
    </source>
</reference>
<dbReference type="InterPro" id="IPR000524">
    <property type="entry name" value="Tscrpt_reg_HTH_GntR"/>
</dbReference>
<accession>A0ABU4HJ89</accession>
<dbReference type="InterPro" id="IPR036388">
    <property type="entry name" value="WH-like_DNA-bd_sf"/>
</dbReference>
<dbReference type="RefSeq" id="WP_318595649.1">
    <property type="nucleotide sequence ID" value="NZ_JAWSTH010000005.1"/>
</dbReference>
<evidence type="ECO:0000313" key="6">
    <source>
        <dbReference type="Proteomes" id="UP001284601"/>
    </source>
</evidence>
<evidence type="ECO:0000256" key="1">
    <source>
        <dbReference type="ARBA" id="ARBA00023015"/>
    </source>
</evidence>
<organism evidence="5 6">
    <name type="scientific">Conexibacter stalactiti</name>
    <dbReference type="NCBI Taxonomy" id="1940611"/>
    <lineage>
        <taxon>Bacteria</taxon>
        <taxon>Bacillati</taxon>
        <taxon>Actinomycetota</taxon>
        <taxon>Thermoleophilia</taxon>
        <taxon>Solirubrobacterales</taxon>
        <taxon>Conexibacteraceae</taxon>
        <taxon>Conexibacter</taxon>
    </lineage>
</organism>
<dbReference type="InterPro" id="IPR008920">
    <property type="entry name" value="TF_FadR/GntR_C"/>
</dbReference>
<dbReference type="InterPro" id="IPR036390">
    <property type="entry name" value="WH_DNA-bd_sf"/>
</dbReference>
<dbReference type="SMART" id="SM00345">
    <property type="entry name" value="HTH_GNTR"/>
    <property type="match status" value="1"/>
</dbReference>
<dbReference type="SUPFAM" id="SSF48008">
    <property type="entry name" value="GntR ligand-binding domain-like"/>
    <property type="match status" value="1"/>
</dbReference>
<comment type="caution">
    <text evidence="5">The sequence shown here is derived from an EMBL/GenBank/DDBJ whole genome shotgun (WGS) entry which is preliminary data.</text>
</comment>
<dbReference type="Gene3D" id="1.20.120.530">
    <property type="entry name" value="GntR ligand-binding domain-like"/>
    <property type="match status" value="1"/>
</dbReference>
<keyword evidence="6" id="KW-1185">Reference proteome</keyword>
<dbReference type="CDD" id="cd07377">
    <property type="entry name" value="WHTH_GntR"/>
    <property type="match status" value="1"/>
</dbReference>
<keyword evidence="2" id="KW-0238">DNA-binding</keyword>
<evidence type="ECO:0000313" key="5">
    <source>
        <dbReference type="EMBL" id="MDW5593388.1"/>
    </source>
</evidence>
<dbReference type="InterPro" id="IPR011711">
    <property type="entry name" value="GntR_C"/>
</dbReference>
<dbReference type="SUPFAM" id="SSF46785">
    <property type="entry name" value="Winged helix' DNA-binding domain"/>
    <property type="match status" value="1"/>
</dbReference>
<dbReference type="Proteomes" id="UP001284601">
    <property type="component" value="Unassembled WGS sequence"/>
</dbReference>
<protein>
    <submittedName>
        <fullName evidence="5">FadR/GntR family transcriptional regulator</fullName>
    </submittedName>
</protein>
<dbReference type="PANTHER" id="PTHR43537:SF5">
    <property type="entry name" value="UXU OPERON TRANSCRIPTIONAL REGULATOR"/>
    <property type="match status" value="1"/>
</dbReference>
<keyword evidence="1" id="KW-0805">Transcription regulation</keyword>
<reference evidence="5 6" key="2">
    <citation type="submission" date="2023-10" db="EMBL/GenBank/DDBJ databases">
        <authorList>
            <person name="Han X.F."/>
        </authorList>
    </citation>
    <scope>NUCLEOTIDE SEQUENCE [LARGE SCALE GENOMIC DNA]</scope>
    <source>
        <strain evidence="5 6">KCTC 39840</strain>
    </source>
</reference>
<dbReference type="PROSITE" id="PS50949">
    <property type="entry name" value="HTH_GNTR"/>
    <property type="match status" value="1"/>
</dbReference>
<name>A0ABU4HJ89_9ACTN</name>
<evidence type="ECO:0000259" key="4">
    <source>
        <dbReference type="PROSITE" id="PS50949"/>
    </source>
</evidence>
<sequence>MSQPGLTPIPRSPLYEQVAERLRGYIETQGLKPGDRLISERDLAEQLGVSRTSVRQALTALRVQGLVEIKHGDGVFLLEQPGAIVPTLASEIVDSEGDHPMIWEVREAIEVQAARLAARRSSAADRAAMGAALEQMERSIAAGDDGIDGDRAFHAALAVAAHNPLLQQLTEQLLGVFDRTSAASLTLAGRPDVSLAGHREILAAIARGDEAAAAEAMRQHVMTSGQRVAERSGVVQRR</sequence>
<dbReference type="EMBL" id="JAWSTH010000005">
    <property type="protein sequence ID" value="MDW5593388.1"/>
    <property type="molecule type" value="Genomic_DNA"/>
</dbReference>
<dbReference type="Gene3D" id="1.10.10.10">
    <property type="entry name" value="Winged helix-like DNA-binding domain superfamily/Winged helix DNA-binding domain"/>
    <property type="match status" value="1"/>
</dbReference>
<feature type="domain" description="HTH gntR-type" evidence="4">
    <location>
        <begin position="12"/>
        <end position="80"/>
    </location>
</feature>
<dbReference type="Pfam" id="PF00392">
    <property type="entry name" value="GntR"/>
    <property type="match status" value="1"/>
</dbReference>
<dbReference type="PANTHER" id="PTHR43537">
    <property type="entry name" value="TRANSCRIPTIONAL REGULATOR, GNTR FAMILY"/>
    <property type="match status" value="1"/>
</dbReference>
<dbReference type="PRINTS" id="PR00035">
    <property type="entry name" value="HTHGNTR"/>
</dbReference>